<feature type="region of interest" description="Disordered" evidence="1">
    <location>
        <begin position="334"/>
        <end position="360"/>
    </location>
</feature>
<dbReference type="EMBL" id="CYSC01000019">
    <property type="protein sequence ID" value="CUH71329.1"/>
    <property type="molecule type" value="Genomic_DNA"/>
</dbReference>
<dbReference type="Proteomes" id="UP000051887">
    <property type="component" value="Unassembled WGS sequence"/>
</dbReference>
<keyword evidence="5" id="KW-1185">Reference proteome</keyword>
<dbReference type="SUPFAM" id="SSF53448">
    <property type="entry name" value="Nucleotide-diphospho-sugar transferases"/>
    <property type="match status" value="1"/>
</dbReference>
<accession>A0A0P1FSD8</accession>
<evidence type="ECO:0000313" key="6">
    <source>
        <dbReference type="Proteomes" id="UP000051887"/>
    </source>
</evidence>
<evidence type="ECO:0000259" key="2">
    <source>
        <dbReference type="Pfam" id="PF00535"/>
    </source>
</evidence>
<gene>
    <name evidence="3" type="ORF">TL5118_00496</name>
    <name evidence="4" type="ORF">TL5120_01115</name>
</gene>
<reference evidence="3 5" key="1">
    <citation type="submission" date="2015-09" db="EMBL/GenBank/DDBJ databases">
        <authorList>
            <person name="Rodrigo-Torres L."/>
            <person name="Arahal D.R."/>
        </authorList>
    </citation>
    <scope>NUCLEOTIDE SEQUENCE [LARGE SCALE GENOMIC DNA]</scope>
    <source>
        <strain evidence="3 5">CECT 5118</strain>
    </source>
</reference>
<dbReference type="Pfam" id="PF00535">
    <property type="entry name" value="Glycos_transf_2"/>
    <property type="match status" value="1"/>
</dbReference>
<evidence type="ECO:0000313" key="3">
    <source>
        <dbReference type="EMBL" id="CUH63539.1"/>
    </source>
</evidence>
<dbReference type="Gene3D" id="3.90.550.10">
    <property type="entry name" value="Spore Coat Polysaccharide Biosynthesis Protein SpsA, Chain A"/>
    <property type="match status" value="1"/>
</dbReference>
<dbReference type="EMBL" id="CYSB01000007">
    <property type="protein sequence ID" value="CUH63539.1"/>
    <property type="molecule type" value="Genomic_DNA"/>
</dbReference>
<reference evidence="4 6" key="2">
    <citation type="submission" date="2015-09" db="EMBL/GenBank/DDBJ databases">
        <authorList>
            <consortium name="Swine Surveillance"/>
        </authorList>
    </citation>
    <scope>NUCLEOTIDE SEQUENCE [LARGE SCALE GENOMIC DNA]</scope>
    <source>
        <strain evidence="4 6">5120</strain>
    </source>
</reference>
<feature type="compositionally biased region" description="Polar residues" evidence="1">
    <location>
        <begin position="340"/>
        <end position="360"/>
    </location>
</feature>
<evidence type="ECO:0000313" key="5">
    <source>
        <dbReference type="Proteomes" id="UP000051086"/>
    </source>
</evidence>
<protein>
    <submittedName>
        <fullName evidence="3 4">Glycosyl transferase</fullName>
    </submittedName>
</protein>
<feature type="domain" description="Glycosyltransferase 2-like" evidence="2">
    <location>
        <begin position="6"/>
        <end position="103"/>
    </location>
</feature>
<dbReference type="InterPro" id="IPR029044">
    <property type="entry name" value="Nucleotide-diphossugar_trans"/>
</dbReference>
<dbReference type="RefSeq" id="WP_058242653.1">
    <property type="nucleotide sequence ID" value="NZ_CYSB01000007.1"/>
</dbReference>
<dbReference type="GO" id="GO:0016740">
    <property type="term" value="F:transferase activity"/>
    <property type="evidence" value="ECO:0007669"/>
    <property type="project" value="UniProtKB-KW"/>
</dbReference>
<organism evidence="4 6">
    <name type="scientific">Thalassovita autumnalis</name>
    <dbReference type="NCBI Taxonomy" id="2072972"/>
    <lineage>
        <taxon>Bacteria</taxon>
        <taxon>Pseudomonadati</taxon>
        <taxon>Pseudomonadota</taxon>
        <taxon>Alphaproteobacteria</taxon>
        <taxon>Rhodobacterales</taxon>
        <taxon>Roseobacteraceae</taxon>
        <taxon>Thalassovita</taxon>
    </lineage>
</organism>
<keyword evidence="4" id="KW-0808">Transferase</keyword>
<dbReference type="Proteomes" id="UP000051086">
    <property type="component" value="Unassembled WGS sequence"/>
</dbReference>
<dbReference type="InterPro" id="IPR001173">
    <property type="entry name" value="Glyco_trans_2-like"/>
</dbReference>
<dbReference type="CDD" id="cd00761">
    <property type="entry name" value="Glyco_tranf_GTA_type"/>
    <property type="match status" value="1"/>
</dbReference>
<evidence type="ECO:0000313" key="4">
    <source>
        <dbReference type="EMBL" id="CUH71329.1"/>
    </source>
</evidence>
<evidence type="ECO:0000256" key="1">
    <source>
        <dbReference type="SAM" id="MobiDB-lite"/>
    </source>
</evidence>
<dbReference type="OrthoDB" id="5291101at2"/>
<dbReference type="AlphaFoldDB" id="A0A0P1FSD8"/>
<proteinExistence type="predicted"/>
<name>A0A0P1FSD8_9RHOB</name>
<sequence>MDLALAIPVHNDAAGLDRLLQQARDFGIFKQVIVVDDASQPPIATPTDPQPYDLEVLRLTQSKGAGAARKRAIAALRCSHVLFFDSDDLLTSDLPGLWQDLQLHNAQNDPFDFCLFRHHDSRRGDMGGWGQMRFDDRIWRKARLSGQNLCSLDEQQSHLLSQTANYPWNKVYSRDFLQRENLRFTEIEVHNDIEFHWASFITADRILASNRIAAVHFIGQTDRAKQQITGRKDLARLQLFKALSALEPRLTTLAQTAGQQAADLWRLSLLSFVSDLMLWVRETLDPQHFQNLQTAQHRYFDSVLTDELLELFHQRDPVMALQILLQMAESSEIDRPARVTSPSTNPVAATPQPSLSGVSV</sequence>